<dbReference type="GO" id="GO:0016747">
    <property type="term" value="F:acyltransferase activity, transferring groups other than amino-acyl groups"/>
    <property type="evidence" value="ECO:0007669"/>
    <property type="project" value="InterPro"/>
</dbReference>
<dbReference type="RefSeq" id="WP_055338192.1">
    <property type="nucleotide sequence ID" value="NZ_CDNF01000036.1"/>
</dbReference>
<dbReference type="InterPro" id="IPR016181">
    <property type="entry name" value="Acyl_CoA_acyltransferase"/>
</dbReference>
<dbReference type="Gene3D" id="3.40.630.30">
    <property type="match status" value="1"/>
</dbReference>
<dbReference type="EMBL" id="CEKZ01000025">
    <property type="protein sequence ID" value="CEQ05409.1"/>
    <property type="molecule type" value="Genomic_DNA"/>
</dbReference>
<proteinExistence type="predicted"/>
<dbReference type="InterPro" id="IPR000182">
    <property type="entry name" value="GNAT_dom"/>
</dbReference>
<dbReference type="Proteomes" id="UP000049127">
    <property type="component" value="Unassembled WGS sequence"/>
</dbReference>
<evidence type="ECO:0000259" key="1">
    <source>
        <dbReference type="PROSITE" id="PS51186"/>
    </source>
</evidence>
<reference evidence="3" key="1">
    <citation type="submission" date="2015-01" db="EMBL/GenBank/DDBJ databases">
        <authorList>
            <person name="Aslett M.A."/>
            <person name="De Silva N."/>
        </authorList>
    </citation>
    <scope>NUCLEOTIDE SEQUENCE [LARGE SCALE GENOMIC DNA]</scope>
    <source>
        <strain evidence="3">R28058</strain>
    </source>
</reference>
<protein>
    <submittedName>
        <fullName evidence="2">Acetyltransferase</fullName>
    </submittedName>
</protein>
<sequence length="209" mass="24314">MKRVIYRNIIDSDYEIIKQLIGDAFGFTEFIKDKELLDIVLSGYLQDCILDSSFSKVAQMDDKVIGFILGNAKKDKNRISNCGNLLNFNNNEIDLMISNEENKNLLKEFSKITDTYKKLIKKKENTFQGCIQLFVVSGESRGLGVGKNLIKYLFDYMKSMDVKSLYLFTDTRCNYGFYDSQNFNRIDEKEVYFDSIESSLNIFLYGYNF</sequence>
<dbReference type="AlphaFoldDB" id="A0A0C7INA5"/>
<feature type="domain" description="N-acetyltransferase" evidence="1">
    <location>
        <begin position="4"/>
        <end position="203"/>
    </location>
</feature>
<dbReference type="PROSITE" id="PS51186">
    <property type="entry name" value="GNAT"/>
    <property type="match status" value="1"/>
</dbReference>
<keyword evidence="2" id="KW-0808">Transferase</keyword>
<dbReference type="CDD" id="cd04301">
    <property type="entry name" value="NAT_SF"/>
    <property type="match status" value="1"/>
</dbReference>
<evidence type="ECO:0000313" key="2">
    <source>
        <dbReference type="EMBL" id="CEQ05409.1"/>
    </source>
</evidence>
<dbReference type="SUPFAM" id="SSF55729">
    <property type="entry name" value="Acyl-CoA N-acyltransferases (Nat)"/>
    <property type="match status" value="1"/>
</dbReference>
<gene>
    <name evidence="2" type="ORF">R28058_31001</name>
</gene>
<dbReference type="Pfam" id="PF00583">
    <property type="entry name" value="Acetyltransf_1"/>
    <property type="match status" value="1"/>
</dbReference>
<dbReference type="OrthoDB" id="2243440at2"/>
<accession>A0A0C7INA5</accession>
<evidence type="ECO:0000313" key="3">
    <source>
        <dbReference type="Proteomes" id="UP000049127"/>
    </source>
</evidence>
<name>A0A0C7INA5_PARSO</name>
<organism evidence="2 3">
    <name type="scientific">Paraclostridium sordellii</name>
    <name type="common">Clostridium sordellii</name>
    <dbReference type="NCBI Taxonomy" id="1505"/>
    <lineage>
        <taxon>Bacteria</taxon>
        <taxon>Bacillati</taxon>
        <taxon>Bacillota</taxon>
        <taxon>Clostridia</taxon>
        <taxon>Peptostreptococcales</taxon>
        <taxon>Peptostreptococcaceae</taxon>
        <taxon>Paraclostridium</taxon>
    </lineage>
</organism>